<dbReference type="EMBL" id="CP126220">
    <property type="protein sequence ID" value="WIA21335.1"/>
    <property type="molecule type" value="Genomic_DNA"/>
</dbReference>
<feature type="compositionally biased region" description="Low complexity" evidence="2">
    <location>
        <begin position="367"/>
        <end position="382"/>
    </location>
</feature>
<dbReference type="Proteomes" id="UP001244341">
    <property type="component" value="Chromosome 13b"/>
</dbReference>
<feature type="compositionally biased region" description="Acidic residues" evidence="2">
    <location>
        <begin position="357"/>
        <end position="366"/>
    </location>
</feature>
<name>A0ABY8UJM7_TETOB</name>
<sequence>MATRAAWNTLPEEIVQVLGLHLDAEGWAAARSTCKGWRNIQSGIKLLEIDLERDAHRWMMVLTCVARLFPHLSCAILLVGNRISPALFQQRMEALAITGMKLQELELRFVYAAKPMIGSWLEDLSGVTHLRQLSVLRLAGGATPPPSFFAQLSGMRQLEVLELLPGAYGQALGDLDIDVASANAQGPVGEGGLADAHLEAIAQLTQLKKLTVKVIPGEVTPAGLNCLAASGLISQLRQLALYDSELPAGCLSSVLKGAGRLTSLQLGLSNVDDLGALGKLPQLQELSLDAAFLPELRELVYAAARGNIPAAGPGALTGLCLLDQTITSAAQLAALSQLSSLAELVLVNPVREPLPPPEDDDTEDEQPAAAAAAQQQQQQLQQQQQQDTGIDITALAGLAALRLLQLCTCVARAAEHFSGLQALWLEQVSLPRNLLAAGLTAAAASLESLALLQVSGTSQAELSLTLPGLTGLTSLRLLPSEHGLGGLGQLLPLRHLKKLNVKLLHLQPADLAILPRLRSLFCLALSAPLDGAGRLPPSAQRAPVKLGQVLDVVRDSLPYCDLELQAEAPAAGNGTA</sequence>
<dbReference type="SUPFAM" id="SSF52058">
    <property type="entry name" value="L domain-like"/>
    <property type="match status" value="1"/>
</dbReference>
<reference evidence="3 4" key="1">
    <citation type="submission" date="2023-05" db="EMBL/GenBank/DDBJ databases">
        <title>A 100% complete, gapless, phased diploid assembly of the Scenedesmus obliquus UTEX 3031 genome.</title>
        <authorList>
            <person name="Biondi T.C."/>
            <person name="Hanschen E.R."/>
            <person name="Kwon T."/>
            <person name="Eng W."/>
            <person name="Kruse C.P.S."/>
            <person name="Koehler S.I."/>
            <person name="Kunde Y."/>
            <person name="Gleasner C.D."/>
            <person name="You Mak K.T."/>
            <person name="Polle J."/>
            <person name="Hovde B.T."/>
            <person name="Starkenburg S.R."/>
        </authorList>
    </citation>
    <scope>NUCLEOTIDE SEQUENCE [LARGE SCALE GENOMIC DNA]</scope>
    <source>
        <strain evidence="3 4">DOE0152z</strain>
    </source>
</reference>
<evidence type="ECO:0000313" key="3">
    <source>
        <dbReference type="EMBL" id="WIA21335.1"/>
    </source>
</evidence>
<evidence type="ECO:0008006" key="5">
    <source>
        <dbReference type="Google" id="ProtNLM"/>
    </source>
</evidence>
<evidence type="ECO:0000256" key="2">
    <source>
        <dbReference type="SAM" id="MobiDB-lite"/>
    </source>
</evidence>
<gene>
    <name evidence="3" type="ORF">OEZ85_000562</name>
</gene>
<keyword evidence="4" id="KW-1185">Reference proteome</keyword>
<evidence type="ECO:0000256" key="1">
    <source>
        <dbReference type="ARBA" id="ARBA00004430"/>
    </source>
</evidence>
<organism evidence="3 4">
    <name type="scientific">Tetradesmus obliquus</name>
    <name type="common">Green alga</name>
    <name type="synonym">Acutodesmus obliquus</name>
    <dbReference type="NCBI Taxonomy" id="3088"/>
    <lineage>
        <taxon>Eukaryota</taxon>
        <taxon>Viridiplantae</taxon>
        <taxon>Chlorophyta</taxon>
        <taxon>core chlorophytes</taxon>
        <taxon>Chlorophyceae</taxon>
        <taxon>CS clade</taxon>
        <taxon>Sphaeropleales</taxon>
        <taxon>Scenedesmaceae</taxon>
        <taxon>Tetradesmus</taxon>
    </lineage>
</organism>
<protein>
    <recommendedName>
        <fullName evidence="5">F-box domain-containing protein</fullName>
    </recommendedName>
</protein>
<dbReference type="PANTHER" id="PTHR47186:SF42">
    <property type="entry name" value="DISEASE RESISTANCE RPP13-LIKE PROTEIN 1"/>
    <property type="match status" value="1"/>
</dbReference>
<dbReference type="Gene3D" id="3.80.10.10">
    <property type="entry name" value="Ribonuclease Inhibitor"/>
    <property type="match status" value="2"/>
</dbReference>
<comment type="subcellular location">
    <subcellularLocation>
        <location evidence="1">Cytoplasm</location>
        <location evidence="1">Cytoskeleton</location>
        <location evidence="1">Cilium axoneme</location>
    </subcellularLocation>
</comment>
<feature type="region of interest" description="Disordered" evidence="2">
    <location>
        <begin position="350"/>
        <end position="382"/>
    </location>
</feature>
<dbReference type="PANTHER" id="PTHR47186">
    <property type="entry name" value="LEUCINE-RICH REPEAT-CONTAINING PROTEIN 57"/>
    <property type="match status" value="1"/>
</dbReference>
<evidence type="ECO:0000313" key="4">
    <source>
        <dbReference type="Proteomes" id="UP001244341"/>
    </source>
</evidence>
<accession>A0ABY8UJM7</accession>
<dbReference type="InterPro" id="IPR032675">
    <property type="entry name" value="LRR_dom_sf"/>
</dbReference>
<proteinExistence type="predicted"/>